<organism evidence="2 3">
    <name type="scientific">Pedobacter duraquae</name>
    <dbReference type="NCBI Taxonomy" id="425511"/>
    <lineage>
        <taxon>Bacteria</taxon>
        <taxon>Pseudomonadati</taxon>
        <taxon>Bacteroidota</taxon>
        <taxon>Sphingobacteriia</taxon>
        <taxon>Sphingobacteriales</taxon>
        <taxon>Sphingobacteriaceae</taxon>
        <taxon>Pedobacter</taxon>
    </lineage>
</organism>
<dbReference type="EMBL" id="SNWM01000003">
    <property type="protein sequence ID" value="TDO21902.1"/>
    <property type="molecule type" value="Genomic_DNA"/>
</dbReference>
<sequence>MTQRKLLIVIGLTAFFAGASAYIFNHFNPWIGIILGISTAITSITYLQNQFKKNEK</sequence>
<proteinExistence type="predicted"/>
<keyword evidence="3" id="KW-1185">Reference proteome</keyword>
<comment type="caution">
    <text evidence="2">The sequence shown here is derived from an EMBL/GenBank/DDBJ whole genome shotgun (WGS) entry which is preliminary data.</text>
</comment>
<accession>A0A4R6IIT2</accession>
<feature type="transmembrane region" description="Helical" evidence="1">
    <location>
        <begin position="31"/>
        <end position="47"/>
    </location>
</feature>
<evidence type="ECO:0000313" key="3">
    <source>
        <dbReference type="Proteomes" id="UP000295499"/>
    </source>
</evidence>
<keyword evidence="1" id="KW-0812">Transmembrane</keyword>
<reference evidence="2 3" key="1">
    <citation type="submission" date="2019-03" db="EMBL/GenBank/DDBJ databases">
        <title>Genomic Encyclopedia of Archaeal and Bacterial Type Strains, Phase II (KMG-II): from individual species to whole genera.</title>
        <authorList>
            <person name="Goeker M."/>
        </authorList>
    </citation>
    <scope>NUCLEOTIDE SEQUENCE [LARGE SCALE GENOMIC DNA]</scope>
    <source>
        <strain evidence="2 3">DSM 19034</strain>
    </source>
</reference>
<name>A0A4R6IIT2_9SPHI</name>
<evidence type="ECO:0000256" key="1">
    <source>
        <dbReference type="SAM" id="Phobius"/>
    </source>
</evidence>
<gene>
    <name evidence="2" type="ORF">CLV32_3010</name>
</gene>
<dbReference type="Proteomes" id="UP000295499">
    <property type="component" value="Unassembled WGS sequence"/>
</dbReference>
<dbReference type="AlphaFoldDB" id="A0A4R6IIT2"/>
<protein>
    <submittedName>
        <fullName evidence="2">Uncharacterized protein</fullName>
    </submittedName>
</protein>
<keyword evidence="1" id="KW-0472">Membrane</keyword>
<keyword evidence="1" id="KW-1133">Transmembrane helix</keyword>
<evidence type="ECO:0000313" key="2">
    <source>
        <dbReference type="EMBL" id="TDO21902.1"/>
    </source>
</evidence>